<sequence length="240" mass="27395">MALSRFIKNFLGISPSEPELQKVGEIFGYVPENVELFKLAFRHKSVFEERNSNNERLEFLGDSVLDAIVADYLYKHYPEKDEGFLTKMRSKIVSRNTLNKMARDLGINSLIVARVERSRHETSLGGNAMEALIGAVYLDRGFDVANQLIQERLLLKFVELSKFEKLDFDPKSNLIEYSQKSRFKLVFETIENSQEGDTFRTYKSTVKIDGRNVSEGTGRSKKKAEQAAAKIALNQIAKEK</sequence>
<dbReference type="GO" id="GO:0010468">
    <property type="term" value="P:regulation of gene expression"/>
    <property type="evidence" value="ECO:0007669"/>
    <property type="project" value="TreeGrafter"/>
</dbReference>
<keyword evidence="4 9" id="KW-0507">mRNA processing</keyword>
<comment type="similarity">
    <text evidence="2">Belongs to the ribonuclease III family.</text>
</comment>
<keyword evidence="9" id="KW-0479">Metal-binding</keyword>
<keyword evidence="9" id="KW-0963">Cytoplasm</keyword>
<comment type="subunit">
    <text evidence="9">Homodimer.</text>
</comment>
<evidence type="ECO:0000256" key="9">
    <source>
        <dbReference type="HAMAP-Rule" id="MF_00104"/>
    </source>
</evidence>
<dbReference type="PANTHER" id="PTHR11207:SF0">
    <property type="entry name" value="RIBONUCLEASE 3"/>
    <property type="match status" value="1"/>
</dbReference>
<name>A0A6N6M5X5_9FLAO</name>
<dbReference type="EMBL" id="WACR01000007">
    <property type="protein sequence ID" value="KAB1063662.1"/>
    <property type="molecule type" value="Genomic_DNA"/>
</dbReference>
<comment type="subcellular location">
    <subcellularLocation>
        <location evidence="9">Cytoplasm</location>
    </subcellularLocation>
</comment>
<dbReference type="GO" id="GO:0005737">
    <property type="term" value="C:cytoplasm"/>
    <property type="evidence" value="ECO:0007669"/>
    <property type="project" value="UniProtKB-SubCell"/>
</dbReference>
<dbReference type="PROSITE" id="PS50142">
    <property type="entry name" value="RNASE_3_2"/>
    <property type="match status" value="1"/>
</dbReference>
<comment type="cofactor">
    <cofactor evidence="9">
        <name>Mg(2+)</name>
        <dbReference type="ChEBI" id="CHEBI:18420"/>
    </cofactor>
</comment>
<dbReference type="AlphaFoldDB" id="A0A6N6M5X5"/>
<dbReference type="Gene3D" id="1.10.1520.10">
    <property type="entry name" value="Ribonuclease III domain"/>
    <property type="match status" value="1"/>
</dbReference>
<keyword evidence="7 9" id="KW-0378">Hydrolase</keyword>
<dbReference type="PROSITE" id="PS50137">
    <property type="entry name" value="DS_RBD"/>
    <property type="match status" value="1"/>
</dbReference>
<dbReference type="EC" id="3.1.26.3" evidence="9"/>
<keyword evidence="9" id="KW-0699">rRNA-binding</keyword>
<dbReference type="GO" id="GO:0006397">
    <property type="term" value="P:mRNA processing"/>
    <property type="evidence" value="ECO:0007669"/>
    <property type="project" value="UniProtKB-UniRule"/>
</dbReference>
<dbReference type="CDD" id="cd00593">
    <property type="entry name" value="RIBOc"/>
    <property type="match status" value="1"/>
</dbReference>
<keyword evidence="9" id="KW-0819">tRNA processing</keyword>
<comment type="caution">
    <text evidence="12">The sequence shown here is derived from an EMBL/GenBank/DDBJ whole genome shotgun (WGS) entry which is preliminary data.</text>
</comment>
<dbReference type="OrthoDB" id="9805026at2"/>
<gene>
    <name evidence="9 12" type="primary">rnc</name>
    <name evidence="12" type="ORF">F3059_08825</name>
</gene>
<accession>A0A6N6M5X5</accession>
<dbReference type="RefSeq" id="WP_151168333.1">
    <property type="nucleotide sequence ID" value="NZ_WACR01000007.1"/>
</dbReference>
<dbReference type="NCBIfam" id="TIGR02191">
    <property type="entry name" value="RNaseIII"/>
    <property type="match status" value="1"/>
</dbReference>
<dbReference type="PANTHER" id="PTHR11207">
    <property type="entry name" value="RIBONUCLEASE III"/>
    <property type="match status" value="1"/>
</dbReference>
<dbReference type="SMART" id="SM00535">
    <property type="entry name" value="RIBOc"/>
    <property type="match status" value="1"/>
</dbReference>
<dbReference type="SUPFAM" id="SSF69065">
    <property type="entry name" value="RNase III domain-like"/>
    <property type="match status" value="1"/>
</dbReference>
<dbReference type="GO" id="GO:0004525">
    <property type="term" value="F:ribonuclease III activity"/>
    <property type="evidence" value="ECO:0007669"/>
    <property type="project" value="UniProtKB-UniRule"/>
</dbReference>
<dbReference type="InterPro" id="IPR036389">
    <property type="entry name" value="RNase_III_sf"/>
</dbReference>
<comment type="function">
    <text evidence="9">Digests double-stranded RNA. Involved in the processing of primary rRNA transcript to yield the immediate precursors to the large and small rRNAs (23S and 16S). Processes some mRNAs, and tRNAs when they are encoded in the rRNA operon. Processes pre-crRNA and tracrRNA of type II CRISPR loci if present in the organism.</text>
</comment>
<dbReference type="Gene3D" id="3.30.160.20">
    <property type="match status" value="1"/>
</dbReference>
<feature type="active site" evidence="9">
    <location>
        <position position="130"/>
    </location>
</feature>
<dbReference type="PROSITE" id="PS00517">
    <property type="entry name" value="RNASE_3_1"/>
    <property type="match status" value="1"/>
</dbReference>
<keyword evidence="5 9" id="KW-0540">Nuclease</keyword>
<dbReference type="FunFam" id="1.10.1520.10:FF:000001">
    <property type="entry name" value="Ribonuclease 3"/>
    <property type="match status" value="1"/>
</dbReference>
<feature type="domain" description="DRBM" evidence="10">
    <location>
        <begin position="169"/>
        <end position="238"/>
    </location>
</feature>
<feature type="binding site" evidence="9">
    <location>
        <position position="130"/>
    </location>
    <ligand>
        <name>Mg(2+)</name>
        <dbReference type="ChEBI" id="CHEBI:18420"/>
    </ligand>
</feature>
<dbReference type="HAMAP" id="MF_00104">
    <property type="entry name" value="RNase_III"/>
    <property type="match status" value="1"/>
</dbReference>
<dbReference type="InterPro" id="IPR000999">
    <property type="entry name" value="RNase_III_dom"/>
</dbReference>
<organism evidence="12 13">
    <name type="scientific">Salibacter halophilus</name>
    <dbReference type="NCBI Taxonomy" id="1803916"/>
    <lineage>
        <taxon>Bacteria</taxon>
        <taxon>Pseudomonadati</taxon>
        <taxon>Bacteroidota</taxon>
        <taxon>Flavobacteriia</taxon>
        <taxon>Flavobacteriales</taxon>
        <taxon>Salibacteraceae</taxon>
        <taxon>Salibacter</taxon>
    </lineage>
</organism>
<dbReference type="GO" id="GO:0019843">
    <property type="term" value="F:rRNA binding"/>
    <property type="evidence" value="ECO:0007669"/>
    <property type="project" value="UniProtKB-KW"/>
</dbReference>
<keyword evidence="3 9" id="KW-0698">rRNA processing</keyword>
<dbReference type="SMART" id="SM00358">
    <property type="entry name" value="DSRM"/>
    <property type="match status" value="1"/>
</dbReference>
<feature type="active site" evidence="9">
    <location>
        <position position="62"/>
    </location>
</feature>
<keyword evidence="8 9" id="KW-0694">RNA-binding</keyword>
<evidence type="ECO:0000256" key="3">
    <source>
        <dbReference type="ARBA" id="ARBA00022552"/>
    </source>
</evidence>
<dbReference type="InterPro" id="IPR011907">
    <property type="entry name" value="RNase_III"/>
</dbReference>
<evidence type="ECO:0000256" key="4">
    <source>
        <dbReference type="ARBA" id="ARBA00022664"/>
    </source>
</evidence>
<dbReference type="GO" id="GO:0008033">
    <property type="term" value="P:tRNA processing"/>
    <property type="evidence" value="ECO:0007669"/>
    <property type="project" value="UniProtKB-KW"/>
</dbReference>
<dbReference type="SUPFAM" id="SSF54768">
    <property type="entry name" value="dsRNA-binding domain-like"/>
    <property type="match status" value="1"/>
</dbReference>
<evidence type="ECO:0000256" key="8">
    <source>
        <dbReference type="ARBA" id="ARBA00022884"/>
    </source>
</evidence>
<evidence type="ECO:0000259" key="11">
    <source>
        <dbReference type="PROSITE" id="PS50142"/>
    </source>
</evidence>
<keyword evidence="13" id="KW-1185">Reference proteome</keyword>
<proteinExistence type="inferred from homology"/>
<protein>
    <recommendedName>
        <fullName evidence="9">Ribonuclease 3</fullName>
        <ecNumber evidence="9">3.1.26.3</ecNumber>
    </recommendedName>
    <alternativeName>
        <fullName evidence="9">Ribonuclease III</fullName>
        <shortName evidence="9">RNase III</shortName>
    </alternativeName>
</protein>
<comment type="catalytic activity">
    <reaction evidence="1 9">
        <text>Endonucleolytic cleavage to 5'-phosphomonoester.</text>
        <dbReference type="EC" id="3.1.26.3"/>
    </reaction>
</comment>
<keyword evidence="9" id="KW-0460">Magnesium</keyword>
<evidence type="ECO:0000256" key="1">
    <source>
        <dbReference type="ARBA" id="ARBA00000109"/>
    </source>
</evidence>
<feature type="binding site" evidence="9">
    <location>
        <position position="127"/>
    </location>
    <ligand>
        <name>Mg(2+)</name>
        <dbReference type="ChEBI" id="CHEBI:18420"/>
    </ligand>
</feature>
<feature type="domain" description="RNase III" evidence="11">
    <location>
        <begin position="20"/>
        <end position="141"/>
    </location>
</feature>
<dbReference type="GO" id="GO:0006364">
    <property type="term" value="P:rRNA processing"/>
    <property type="evidence" value="ECO:0007669"/>
    <property type="project" value="UniProtKB-UniRule"/>
</dbReference>
<reference evidence="12 13" key="1">
    <citation type="submission" date="2019-09" db="EMBL/GenBank/DDBJ databases">
        <title>Genomes of Cryomorphaceae.</title>
        <authorList>
            <person name="Bowman J.P."/>
        </authorList>
    </citation>
    <scope>NUCLEOTIDE SEQUENCE [LARGE SCALE GENOMIC DNA]</scope>
    <source>
        <strain evidence="12 13">KCTC 52047</strain>
    </source>
</reference>
<evidence type="ECO:0000259" key="10">
    <source>
        <dbReference type="PROSITE" id="PS50137"/>
    </source>
</evidence>
<dbReference type="GO" id="GO:0003725">
    <property type="term" value="F:double-stranded RNA binding"/>
    <property type="evidence" value="ECO:0007669"/>
    <property type="project" value="TreeGrafter"/>
</dbReference>
<evidence type="ECO:0000313" key="12">
    <source>
        <dbReference type="EMBL" id="KAB1063662.1"/>
    </source>
</evidence>
<dbReference type="InterPro" id="IPR014720">
    <property type="entry name" value="dsRBD_dom"/>
</dbReference>
<keyword evidence="6 9" id="KW-0255">Endonuclease</keyword>
<dbReference type="Pfam" id="PF00035">
    <property type="entry name" value="dsrm"/>
    <property type="match status" value="1"/>
</dbReference>
<dbReference type="GO" id="GO:0046872">
    <property type="term" value="F:metal ion binding"/>
    <property type="evidence" value="ECO:0007669"/>
    <property type="project" value="UniProtKB-KW"/>
</dbReference>
<evidence type="ECO:0000256" key="7">
    <source>
        <dbReference type="ARBA" id="ARBA00022801"/>
    </source>
</evidence>
<feature type="binding site" evidence="9">
    <location>
        <position position="58"/>
    </location>
    <ligand>
        <name>Mg(2+)</name>
        <dbReference type="ChEBI" id="CHEBI:18420"/>
    </ligand>
</feature>
<evidence type="ECO:0000256" key="2">
    <source>
        <dbReference type="ARBA" id="ARBA00010183"/>
    </source>
</evidence>
<dbReference type="Proteomes" id="UP000435357">
    <property type="component" value="Unassembled WGS sequence"/>
</dbReference>
<dbReference type="Pfam" id="PF14622">
    <property type="entry name" value="Ribonucleas_3_3"/>
    <property type="match status" value="1"/>
</dbReference>
<evidence type="ECO:0000256" key="6">
    <source>
        <dbReference type="ARBA" id="ARBA00022759"/>
    </source>
</evidence>
<evidence type="ECO:0000313" key="13">
    <source>
        <dbReference type="Proteomes" id="UP000435357"/>
    </source>
</evidence>
<evidence type="ECO:0000256" key="5">
    <source>
        <dbReference type="ARBA" id="ARBA00022722"/>
    </source>
</evidence>